<dbReference type="AlphaFoldDB" id="U6L6J8"/>
<keyword evidence="2" id="KW-0732">Signal</keyword>
<dbReference type="Pfam" id="PF08282">
    <property type="entry name" value="Hydrolase_3"/>
    <property type="match status" value="1"/>
</dbReference>
<dbReference type="VEuPathDB" id="ToxoDB:EBH_0061830"/>
<dbReference type="SUPFAM" id="SSF56784">
    <property type="entry name" value="HAD-like"/>
    <property type="match status" value="1"/>
</dbReference>
<feature type="chain" id="PRO_5004672159" description="Haloacid dehalogenase-like hydrolase domain-containing protein" evidence="2">
    <location>
        <begin position="21"/>
        <end position="331"/>
    </location>
</feature>
<dbReference type="Gene3D" id="3.40.50.1000">
    <property type="entry name" value="HAD superfamily/HAD-like"/>
    <property type="match status" value="1"/>
</dbReference>
<dbReference type="InterPro" id="IPR023214">
    <property type="entry name" value="HAD_sf"/>
</dbReference>
<feature type="signal peptide" evidence="2">
    <location>
        <begin position="1"/>
        <end position="20"/>
    </location>
</feature>
<evidence type="ECO:0000256" key="2">
    <source>
        <dbReference type="SAM" id="SignalP"/>
    </source>
</evidence>
<dbReference type="InterPro" id="IPR036412">
    <property type="entry name" value="HAD-like_sf"/>
</dbReference>
<dbReference type="SFLD" id="SFLDG01140">
    <property type="entry name" value="C2.B:_Phosphomannomutase_and_P"/>
    <property type="match status" value="1"/>
</dbReference>
<accession>U6L6J8</accession>
<dbReference type="InterPro" id="IPR006379">
    <property type="entry name" value="HAD-SF_hydro_IIB"/>
</dbReference>
<reference evidence="3" key="1">
    <citation type="submission" date="2013-10" db="EMBL/GenBank/DDBJ databases">
        <title>Genomic analysis of the causative agents of coccidiosis in chickens.</title>
        <authorList>
            <person name="Reid A.J."/>
            <person name="Blake D."/>
            <person name="Billington K."/>
            <person name="Browne H."/>
            <person name="Dunn M."/>
            <person name="Hung S."/>
            <person name="Kawahara F."/>
            <person name="Miranda-Saavedra D."/>
            <person name="Mourier T."/>
            <person name="Nagra H."/>
            <person name="Otto T.D."/>
            <person name="Rawlings N."/>
            <person name="Sanchez A."/>
            <person name="Sanders M."/>
            <person name="Subramaniam C."/>
            <person name="Tay Y."/>
            <person name="Dear P."/>
            <person name="Doerig C."/>
            <person name="Gruber A."/>
            <person name="Parkinson J."/>
            <person name="Shirley M."/>
            <person name="Wan K.L."/>
            <person name="Berriman M."/>
            <person name="Tomley F."/>
            <person name="Pain A."/>
        </authorList>
    </citation>
    <scope>NUCLEOTIDE SEQUENCE [LARGE SCALE GENOMIC DNA]</scope>
    <source>
        <strain evidence="3">Houghton</strain>
    </source>
</reference>
<evidence type="ECO:0000313" key="4">
    <source>
        <dbReference type="Proteomes" id="UP000030750"/>
    </source>
</evidence>
<dbReference type="GO" id="GO:0016791">
    <property type="term" value="F:phosphatase activity"/>
    <property type="evidence" value="ECO:0007669"/>
    <property type="project" value="TreeGrafter"/>
</dbReference>
<dbReference type="SFLD" id="SFLDS00003">
    <property type="entry name" value="Haloacid_Dehalogenase"/>
    <property type="match status" value="1"/>
</dbReference>
<evidence type="ECO:0000313" key="3">
    <source>
        <dbReference type="EMBL" id="CDJ45796.1"/>
    </source>
</evidence>
<keyword evidence="4" id="KW-1185">Reference proteome</keyword>
<feature type="region of interest" description="Disordered" evidence="1">
    <location>
        <begin position="312"/>
        <end position="331"/>
    </location>
</feature>
<protein>
    <recommendedName>
        <fullName evidence="5">Haloacid dehalogenase-like hydrolase domain-containing protein</fullName>
    </recommendedName>
</protein>
<dbReference type="Proteomes" id="UP000030750">
    <property type="component" value="Unassembled WGS sequence"/>
</dbReference>
<dbReference type="OrthoDB" id="27226at2759"/>
<dbReference type="PANTHER" id="PTHR10000">
    <property type="entry name" value="PHOSPHOSERINE PHOSPHATASE"/>
    <property type="match status" value="1"/>
</dbReference>
<proteinExistence type="predicted"/>
<name>U6L6J8_9EIME</name>
<evidence type="ECO:0000256" key="1">
    <source>
        <dbReference type="SAM" id="MobiDB-lite"/>
    </source>
</evidence>
<dbReference type="NCBIfam" id="TIGR01484">
    <property type="entry name" value="HAD-SF-IIB"/>
    <property type="match status" value="1"/>
</dbReference>
<evidence type="ECO:0008006" key="5">
    <source>
        <dbReference type="Google" id="ProtNLM"/>
    </source>
</evidence>
<dbReference type="EMBL" id="HG710198">
    <property type="protein sequence ID" value="CDJ45796.1"/>
    <property type="molecule type" value="Genomic_DNA"/>
</dbReference>
<feature type="compositionally biased region" description="Basic and acidic residues" evidence="1">
    <location>
        <begin position="312"/>
        <end position="325"/>
    </location>
</feature>
<dbReference type="GO" id="GO:0005829">
    <property type="term" value="C:cytosol"/>
    <property type="evidence" value="ECO:0007669"/>
    <property type="project" value="TreeGrafter"/>
</dbReference>
<dbReference type="GO" id="GO:0000287">
    <property type="term" value="F:magnesium ion binding"/>
    <property type="evidence" value="ECO:0007669"/>
    <property type="project" value="TreeGrafter"/>
</dbReference>
<organism evidence="3 4">
    <name type="scientific">Eimeria brunetti</name>
    <dbReference type="NCBI Taxonomy" id="51314"/>
    <lineage>
        <taxon>Eukaryota</taxon>
        <taxon>Sar</taxon>
        <taxon>Alveolata</taxon>
        <taxon>Apicomplexa</taxon>
        <taxon>Conoidasida</taxon>
        <taxon>Coccidia</taxon>
        <taxon>Eucoccidiorida</taxon>
        <taxon>Eimeriorina</taxon>
        <taxon>Eimeriidae</taxon>
        <taxon>Eimeria</taxon>
    </lineage>
</organism>
<reference evidence="3" key="2">
    <citation type="submission" date="2013-10" db="EMBL/GenBank/DDBJ databases">
        <authorList>
            <person name="Aslett M."/>
        </authorList>
    </citation>
    <scope>NUCLEOTIDE SEQUENCE [LARGE SCALE GENOMIC DNA]</scope>
    <source>
        <strain evidence="3">Houghton</strain>
    </source>
</reference>
<sequence>MALLSCLFVAAAIVLSPATAEESVLRPPPPKHAQGLSLPSASSALPRRVRFIVTDIDGTLVGKDGLLPADNVEAFRLAHSLGIQVAVATGRPRTSVIELLGEDTMKEMGFSGSPGIYLNGAYVVGPGGEVLRDSPIGKDTLKHTLSVIEEEGLLQGAVGVTEGPLIWYHDVSAPLALTSRVHKVHVEGEPEAVARVRHRLETELGDSIGFAQSHPGAFEVLQPGLDKGEALRLLYTVLGVSPEEVLALGNADNDVPMFEVAGTAVVVGDGYATAKAAADLVTVPSTQGALWHVLLHIKAGNGYCDVPAHGRGTREHLPNSDRQHGEQTVYL</sequence>
<dbReference type="PANTHER" id="PTHR10000:SF8">
    <property type="entry name" value="HAD SUPERFAMILY HYDROLASE-LIKE, TYPE 3"/>
    <property type="match status" value="1"/>
</dbReference>
<dbReference type="Gene3D" id="3.30.1240.10">
    <property type="match status" value="1"/>
</dbReference>
<gene>
    <name evidence="3" type="ORF">EBH_0061830</name>
</gene>